<protein>
    <submittedName>
        <fullName evidence="1">Uncharacterized protein</fullName>
    </submittedName>
</protein>
<accession>A0AAD5GVD0</accession>
<gene>
    <name evidence="1" type="ORF">M8C21_009976</name>
</gene>
<evidence type="ECO:0000313" key="2">
    <source>
        <dbReference type="Proteomes" id="UP001206925"/>
    </source>
</evidence>
<evidence type="ECO:0000313" key="1">
    <source>
        <dbReference type="EMBL" id="KAI7756745.1"/>
    </source>
</evidence>
<dbReference type="AlphaFoldDB" id="A0AAD5GVD0"/>
<proteinExistence type="predicted"/>
<sequence>MVSVTRQLRRLFTHSSFRFNLKRFSKYALMCWGPSDLDTGFDDSDIHSSSSICIDSFDIGLKKTKRGYKEAQNRGKKDEAPTDIFFDVLDEVTDDSVDDPLTSDTNVQAKNNLSGNTQAEIQKTKERKDCHRVAEQQKEEPILYIFQQIAPSKDEFIAGMQCMIEDEAQIEEVEDIMTEAENITDEMRVDGEDLNKNKADKECAKFRETNLEIYPTHYAPLFRDSVAVGDETMTLLKTIAMRTNFYVKERVMT</sequence>
<comment type="caution">
    <text evidence="1">The sequence shown here is derived from an EMBL/GenBank/DDBJ whole genome shotgun (WGS) entry which is preliminary data.</text>
</comment>
<dbReference type="Proteomes" id="UP001206925">
    <property type="component" value="Unassembled WGS sequence"/>
</dbReference>
<name>A0AAD5GVD0_AMBAR</name>
<reference evidence="1" key="1">
    <citation type="submission" date="2022-06" db="EMBL/GenBank/DDBJ databases">
        <title>Uncovering the hologenomic basis of an extraordinary plant invasion.</title>
        <authorList>
            <person name="Bieker V.C."/>
            <person name="Martin M.D."/>
            <person name="Gilbert T."/>
            <person name="Hodgins K."/>
            <person name="Battlay P."/>
            <person name="Petersen B."/>
            <person name="Wilson J."/>
        </authorList>
    </citation>
    <scope>NUCLEOTIDE SEQUENCE</scope>
    <source>
        <strain evidence="1">AA19_3_7</strain>
        <tissue evidence="1">Leaf</tissue>
    </source>
</reference>
<dbReference type="EMBL" id="JAMZMK010000275">
    <property type="protein sequence ID" value="KAI7756745.1"/>
    <property type="molecule type" value="Genomic_DNA"/>
</dbReference>
<organism evidence="1 2">
    <name type="scientific">Ambrosia artemisiifolia</name>
    <name type="common">Common ragweed</name>
    <dbReference type="NCBI Taxonomy" id="4212"/>
    <lineage>
        <taxon>Eukaryota</taxon>
        <taxon>Viridiplantae</taxon>
        <taxon>Streptophyta</taxon>
        <taxon>Embryophyta</taxon>
        <taxon>Tracheophyta</taxon>
        <taxon>Spermatophyta</taxon>
        <taxon>Magnoliopsida</taxon>
        <taxon>eudicotyledons</taxon>
        <taxon>Gunneridae</taxon>
        <taxon>Pentapetalae</taxon>
        <taxon>asterids</taxon>
        <taxon>campanulids</taxon>
        <taxon>Asterales</taxon>
        <taxon>Asteraceae</taxon>
        <taxon>Asteroideae</taxon>
        <taxon>Heliantheae alliance</taxon>
        <taxon>Heliantheae</taxon>
        <taxon>Ambrosia</taxon>
    </lineage>
</organism>
<keyword evidence="2" id="KW-1185">Reference proteome</keyword>